<proteinExistence type="predicted"/>
<evidence type="ECO:0000313" key="1">
    <source>
        <dbReference type="EMBL" id="ETK71486.1"/>
    </source>
</evidence>
<protein>
    <submittedName>
        <fullName evidence="1">Uncharacterized protein</fullName>
    </submittedName>
</protein>
<reference evidence="1" key="1">
    <citation type="submission" date="2013-11" db="EMBL/GenBank/DDBJ databases">
        <title>The Genome Sequence of Phytophthora parasitica CJ02B3.</title>
        <authorList>
            <consortium name="The Broad Institute Genomics Platform"/>
            <person name="Russ C."/>
            <person name="Tyler B."/>
            <person name="Panabieres F."/>
            <person name="Shan W."/>
            <person name="Tripathy S."/>
            <person name="Grunwald N."/>
            <person name="Machado M."/>
            <person name="Johnson C.S."/>
            <person name="Arredondo F."/>
            <person name="Hong C."/>
            <person name="Coffey M."/>
            <person name="Young S.K."/>
            <person name="Zeng Q."/>
            <person name="Gargeya S."/>
            <person name="Fitzgerald M."/>
            <person name="Abouelleil A."/>
            <person name="Alvarado L."/>
            <person name="Chapman S.B."/>
            <person name="Gainer-Dewar J."/>
            <person name="Goldberg J."/>
            <person name="Griggs A."/>
            <person name="Gujja S."/>
            <person name="Hansen M."/>
            <person name="Howarth C."/>
            <person name="Imamovic A."/>
            <person name="Ireland A."/>
            <person name="Larimer J."/>
            <person name="McCowan C."/>
            <person name="Murphy C."/>
            <person name="Pearson M."/>
            <person name="Poon T.W."/>
            <person name="Priest M."/>
            <person name="Roberts A."/>
            <person name="Saif S."/>
            <person name="Shea T."/>
            <person name="Sykes S."/>
            <person name="Wortman J."/>
            <person name="Nusbaum C."/>
            <person name="Birren B."/>
        </authorList>
    </citation>
    <scope>NUCLEOTIDE SEQUENCE [LARGE SCALE GENOMIC DNA]</scope>
    <source>
        <strain evidence="1">CJ02B3</strain>
    </source>
</reference>
<dbReference type="AlphaFoldDB" id="W2FNK6"/>
<organism evidence="1">
    <name type="scientific">Phytophthora nicotianae</name>
    <name type="common">Potato buckeye rot agent</name>
    <name type="synonym">Phytophthora parasitica</name>
    <dbReference type="NCBI Taxonomy" id="4792"/>
    <lineage>
        <taxon>Eukaryota</taxon>
        <taxon>Sar</taxon>
        <taxon>Stramenopiles</taxon>
        <taxon>Oomycota</taxon>
        <taxon>Peronosporomycetes</taxon>
        <taxon>Peronosporales</taxon>
        <taxon>Peronosporaceae</taxon>
        <taxon>Phytophthora</taxon>
    </lineage>
</organism>
<accession>W2FNK6</accession>
<name>W2FNK6_PHYNI</name>
<dbReference type="VEuPathDB" id="FungiDB:PPTG_24749"/>
<gene>
    <name evidence="1" type="ORF">L915_21274</name>
</gene>
<dbReference type="EMBL" id="KI689803">
    <property type="protein sequence ID" value="ETK71486.1"/>
    <property type="molecule type" value="Genomic_DNA"/>
</dbReference>
<dbReference type="Proteomes" id="UP000053236">
    <property type="component" value="Unassembled WGS sequence"/>
</dbReference>
<sequence>MQSANLMGETLSTIVDMMPVLDDTLANHLLDIASKFPKHTPGNDPCYSPNFGD</sequence>